<dbReference type="SUPFAM" id="SSF57184">
    <property type="entry name" value="Growth factor receptor domain"/>
    <property type="match status" value="1"/>
</dbReference>
<dbReference type="EMBL" id="JAWDGP010000054">
    <property type="protein sequence ID" value="KAK3804074.1"/>
    <property type="molecule type" value="Genomic_DNA"/>
</dbReference>
<evidence type="ECO:0000256" key="1">
    <source>
        <dbReference type="ARBA" id="ARBA00022536"/>
    </source>
</evidence>
<evidence type="ECO:0000259" key="6">
    <source>
        <dbReference type="PROSITE" id="PS50026"/>
    </source>
</evidence>
<reference evidence="7" key="1">
    <citation type="journal article" date="2023" name="G3 (Bethesda)">
        <title>A reference genome for the long-term kleptoplast-retaining sea slug Elysia crispata morphotype clarki.</title>
        <authorList>
            <person name="Eastman K.E."/>
            <person name="Pendleton A.L."/>
            <person name="Shaikh M.A."/>
            <person name="Suttiyut T."/>
            <person name="Ogas R."/>
            <person name="Tomko P."/>
            <person name="Gavelis G."/>
            <person name="Widhalm J.R."/>
            <person name="Wisecaver J.H."/>
        </authorList>
    </citation>
    <scope>NUCLEOTIDE SEQUENCE</scope>
    <source>
        <strain evidence="7">ECLA1</strain>
    </source>
</reference>
<dbReference type="Gene3D" id="2.10.25.10">
    <property type="entry name" value="Laminin"/>
    <property type="match status" value="4"/>
</dbReference>
<dbReference type="PROSITE" id="PS01186">
    <property type="entry name" value="EGF_2"/>
    <property type="match status" value="1"/>
</dbReference>
<accession>A0AAE1EDW2</accession>
<dbReference type="SMART" id="SM00181">
    <property type="entry name" value="EGF"/>
    <property type="match status" value="4"/>
</dbReference>
<keyword evidence="1 5" id="KW-0245">EGF-like domain</keyword>
<dbReference type="Proteomes" id="UP001283361">
    <property type="component" value="Unassembled WGS sequence"/>
</dbReference>
<dbReference type="GO" id="GO:0005509">
    <property type="term" value="F:calcium ion binding"/>
    <property type="evidence" value="ECO:0007669"/>
    <property type="project" value="InterPro"/>
</dbReference>
<dbReference type="InterPro" id="IPR009030">
    <property type="entry name" value="Growth_fac_rcpt_cys_sf"/>
</dbReference>
<dbReference type="FunFam" id="2.10.25.10:FF:000038">
    <property type="entry name" value="Fibrillin 2"/>
    <property type="match status" value="3"/>
</dbReference>
<evidence type="ECO:0000256" key="3">
    <source>
        <dbReference type="ARBA" id="ARBA00022737"/>
    </source>
</evidence>
<feature type="non-terminal residue" evidence="7">
    <location>
        <position position="1"/>
    </location>
</feature>
<feature type="domain" description="EGF-like" evidence="6">
    <location>
        <begin position="121"/>
        <end position="163"/>
    </location>
</feature>
<keyword evidence="3" id="KW-0677">Repeat</keyword>
<name>A0AAE1EDW2_9GAST</name>
<dbReference type="PROSITE" id="PS01187">
    <property type="entry name" value="EGF_CA"/>
    <property type="match status" value="2"/>
</dbReference>
<protein>
    <recommendedName>
        <fullName evidence="6">EGF-like domain-containing protein</fullName>
    </recommendedName>
</protein>
<dbReference type="InterPro" id="IPR000152">
    <property type="entry name" value="EGF-type_Asp/Asn_hydroxyl_site"/>
</dbReference>
<evidence type="ECO:0000313" key="8">
    <source>
        <dbReference type="Proteomes" id="UP001283361"/>
    </source>
</evidence>
<sequence length="298" mass="33790">EDECWTNTHNCSSNSQCENVPGSFRCKCKYGYGYRQKDNFTCLRIEDCKHCGANTNCIQQKGISGCFCKDADHAKCYDRKNCSLTDPAHKKCKFECDFWICQCETDYAHDSEITSAYICKDINQCTIQVGPHANNCGKNTECVNYDGSFYCLCSTGYELDYKSNHIIHCTDIDECLYKERSHAHKCGANTRCLNTVGGYKCPCLSSGFYRVDDFSCADKDECWEKTHNCSFNSQCKNVPGSFGCKCKHGYRQKDNFTCLSRSPGRTAPTPRRPRGSAEAGCIAHNHRPFKCKHMLEYS</sequence>
<comment type="caution">
    <text evidence="7">The sequence shown here is derived from an EMBL/GenBank/DDBJ whole genome shotgun (WGS) entry which is preliminary data.</text>
</comment>
<evidence type="ECO:0000313" key="7">
    <source>
        <dbReference type="EMBL" id="KAK3804074.1"/>
    </source>
</evidence>
<dbReference type="PROSITE" id="PS50026">
    <property type="entry name" value="EGF_3"/>
    <property type="match status" value="2"/>
</dbReference>
<evidence type="ECO:0000256" key="2">
    <source>
        <dbReference type="ARBA" id="ARBA00022729"/>
    </source>
</evidence>
<dbReference type="PANTHER" id="PTHR24034:SF209">
    <property type="entry name" value="EGF-LIKE DOMAIN-CONTAINING PROTEIN"/>
    <property type="match status" value="1"/>
</dbReference>
<keyword evidence="8" id="KW-1185">Reference proteome</keyword>
<dbReference type="InterPro" id="IPR018097">
    <property type="entry name" value="EGF_Ca-bd_CS"/>
</dbReference>
<evidence type="ECO:0000256" key="5">
    <source>
        <dbReference type="PROSITE-ProRule" id="PRU00076"/>
    </source>
</evidence>
<gene>
    <name evidence="7" type="ORF">RRG08_057959</name>
</gene>
<dbReference type="Pfam" id="PF07645">
    <property type="entry name" value="EGF_CA"/>
    <property type="match status" value="4"/>
</dbReference>
<dbReference type="InterPro" id="IPR050751">
    <property type="entry name" value="ECM_structural_protein"/>
</dbReference>
<keyword evidence="2" id="KW-0732">Signal</keyword>
<dbReference type="PROSITE" id="PS00010">
    <property type="entry name" value="ASX_HYDROXYL"/>
    <property type="match status" value="3"/>
</dbReference>
<dbReference type="SUPFAM" id="SSF57196">
    <property type="entry name" value="EGF/Laminin"/>
    <property type="match status" value="1"/>
</dbReference>
<dbReference type="AlphaFoldDB" id="A0AAE1EDW2"/>
<feature type="domain" description="EGF-like" evidence="6">
    <location>
        <begin position="218"/>
        <end position="259"/>
    </location>
</feature>
<dbReference type="InterPro" id="IPR001881">
    <property type="entry name" value="EGF-like_Ca-bd_dom"/>
</dbReference>
<organism evidence="7 8">
    <name type="scientific">Elysia crispata</name>
    <name type="common">lettuce slug</name>
    <dbReference type="NCBI Taxonomy" id="231223"/>
    <lineage>
        <taxon>Eukaryota</taxon>
        <taxon>Metazoa</taxon>
        <taxon>Spiralia</taxon>
        <taxon>Lophotrochozoa</taxon>
        <taxon>Mollusca</taxon>
        <taxon>Gastropoda</taxon>
        <taxon>Heterobranchia</taxon>
        <taxon>Euthyneura</taxon>
        <taxon>Panpulmonata</taxon>
        <taxon>Sacoglossa</taxon>
        <taxon>Placobranchoidea</taxon>
        <taxon>Plakobranchidae</taxon>
        <taxon>Elysia</taxon>
    </lineage>
</organism>
<keyword evidence="4" id="KW-1015">Disulfide bond</keyword>
<dbReference type="SMART" id="SM00179">
    <property type="entry name" value="EGF_CA"/>
    <property type="match status" value="4"/>
</dbReference>
<dbReference type="InterPro" id="IPR000742">
    <property type="entry name" value="EGF"/>
</dbReference>
<evidence type="ECO:0000256" key="4">
    <source>
        <dbReference type="ARBA" id="ARBA00023157"/>
    </source>
</evidence>
<dbReference type="InterPro" id="IPR049883">
    <property type="entry name" value="NOTCH1_EGF-like"/>
</dbReference>
<dbReference type="PANTHER" id="PTHR24034">
    <property type="entry name" value="EGF-LIKE DOMAIN-CONTAINING PROTEIN"/>
    <property type="match status" value="1"/>
</dbReference>
<proteinExistence type="predicted"/>
<comment type="caution">
    <text evidence="5">Lacks conserved residue(s) required for the propagation of feature annotation.</text>
</comment>